<feature type="compositionally biased region" description="Basic and acidic residues" evidence="1">
    <location>
        <begin position="477"/>
        <end position="489"/>
    </location>
</feature>
<evidence type="ECO:0000313" key="3">
    <source>
        <dbReference type="Proteomes" id="UP001301958"/>
    </source>
</evidence>
<organism evidence="2 3">
    <name type="scientific">Podospora fimiseda</name>
    <dbReference type="NCBI Taxonomy" id="252190"/>
    <lineage>
        <taxon>Eukaryota</taxon>
        <taxon>Fungi</taxon>
        <taxon>Dikarya</taxon>
        <taxon>Ascomycota</taxon>
        <taxon>Pezizomycotina</taxon>
        <taxon>Sordariomycetes</taxon>
        <taxon>Sordariomycetidae</taxon>
        <taxon>Sordariales</taxon>
        <taxon>Podosporaceae</taxon>
        <taxon>Podospora</taxon>
    </lineage>
</organism>
<reference evidence="2" key="1">
    <citation type="journal article" date="2023" name="Mol. Phylogenet. Evol.">
        <title>Genome-scale phylogeny and comparative genomics of the fungal order Sordariales.</title>
        <authorList>
            <person name="Hensen N."/>
            <person name="Bonometti L."/>
            <person name="Westerberg I."/>
            <person name="Brannstrom I.O."/>
            <person name="Guillou S."/>
            <person name="Cros-Aarteil S."/>
            <person name="Calhoun S."/>
            <person name="Haridas S."/>
            <person name="Kuo A."/>
            <person name="Mondo S."/>
            <person name="Pangilinan J."/>
            <person name="Riley R."/>
            <person name="LaButti K."/>
            <person name="Andreopoulos B."/>
            <person name="Lipzen A."/>
            <person name="Chen C."/>
            <person name="Yan M."/>
            <person name="Daum C."/>
            <person name="Ng V."/>
            <person name="Clum A."/>
            <person name="Steindorff A."/>
            <person name="Ohm R.A."/>
            <person name="Martin F."/>
            <person name="Silar P."/>
            <person name="Natvig D.O."/>
            <person name="Lalanne C."/>
            <person name="Gautier V."/>
            <person name="Ament-Velasquez S.L."/>
            <person name="Kruys A."/>
            <person name="Hutchinson M.I."/>
            <person name="Powell A.J."/>
            <person name="Barry K."/>
            <person name="Miller A.N."/>
            <person name="Grigoriev I.V."/>
            <person name="Debuchy R."/>
            <person name="Gladieux P."/>
            <person name="Hiltunen Thoren M."/>
            <person name="Johannesson H."/>
        </authorList>
    </citation>
    <scope>NUCLEOTIDE SEQUENCE</scope>
    <source>
        <strain evidence="2">CBS 990.96</strain>
    </source>
</reference>
<reference evidence="2" key="2">
    <citation type="submission" date="2023-05" db="EMBL/GenBank/DDBJ databases">
        <authorList>
            <consortium name="Lawrence Berkeley National Laboratory"/>
            <person name="Steindorff A."/>
            <person name="Hensen N."/>
            <person name="Bonometti L."/>
            <person name="Westerberg I."/>
            <person name="Brannstrom I.O."/>
            <person name="Guillou S."/>
            <person name="Cros-Aarteil S."/>
            <person name="Calhoun S."/>
            <person name="Haridas S."/>
            <person name="Kuo A."/>
            <person name="Mondo S."/>
            <person name="Pangilinan J."/>
            <person name="Riley R."/>
            <person name="Labutti K."/>
            <person name="Andreopoulos B."/>
            <person name="Lipzen A."/>
            <person name="Chen C."/>
            <person name="Yanf M."/>
            <person name="Daum C."/>
            <person name="Ng V."/>
            <person name="Clum A."/>
            <person name="Ohm R."/>
            <person name="Martin F."/>
            <person name="Silar P."/>
            <person name="Natvig D."/>
            <person name="Lalanne C."/>
            <person name="Gautier V."/>
            <person name="Ament-Velasquez S.L."/>
            <person name="Kruys A."/>
            <person name="Hutchinson M.I."/>
            <person name="Powell A.J."/>
            <person name="Barry K."/>
            <person name="Miller A.N."/>
            <person name="Grigoriev I.V."/>
            <person name="Debuchy R."/>
            <person name="Gladieux P."/>
            <person name="Thoren M.H."/>
            <person name="Johannesson H."/>
        </authorList>
    </citation>
    <scope>NUCLEOTIDE SEQUENCE</scope>
    <source>
        <strain evidence="2">CBS 990.96</strain>
    </source>
</reference>
<feature type="compositionally biased region" description="Low complexity" evidence="1">
    <location>
        <begin position="671"/>
        <end position="685"/>
    </location>
</feature>
<feature type="compositionally biased region" description="Low complexity" evidence="1">
    <location>
        <begin position="507"/>
        <end position="517"/>
    </location>
</feature>
<proteinExistence type="predicted"/>
<feature type="compositionally biased region" description="Basic and acidic residues" evidence="1">
    <location>
        <begin position="687"/>
        <end position="697"/>
    </location>
</feature>
<feature type="compositionally biased region" description="Pro residues" evidence="1">
    <location>
        <begin position="389"/>
        <end position="398"/>
    </location>
</feature>
<feature type="compositionally biased region" description="Basic and acidic residues" evidence="1">
    <location>
        <begin position="201"/>
        <end position="217"/>
    </location>
</feature>
<evidence type="ECO:0000313" key="2">
    <source>
        <dbReference type="EMBL" id="KAK4230840.1"/>
    </source>
</evidence>
<feature type="compositionally biased region" description="Low complexity" evidence="1">
    <location>
        <begin position="553"/>
        <end position="564"/>
    </location>
</feature>
<comment type="caution">
    <text evidence="2">The sequence shown here is derived from an EMBL/GenBank/DDBJ whole genome shotgun (WGS) entry which is preliminary data.</text>
</comment>
<keyword evidence="3" id="KW-1185">Reference proteome</keyword>
<gene>
    <name evidence="2" type="ORF">QBC38DRAFT_9519</name>
</gene>
<dbReference type="EMBL" id="MU865296">
    <property type="protein sequence ID" value="KAK4230840.1"/>
    <property type="molecule type" value="Genomic_DNA"/>
</dbReference>
<feature type="region of interest" description="Disordered" evidence="1">
    <location>
        <begin position="1"/>
        <end position="35"/>
    </location>
</feature>
<feature type="region of interest" description="Disordered" evidence="1">
    <location>
        <begin position="553"/>
        <end position="586"/>
    </location>
</feature>
<feature type="compositionally biased region" description="Basic and acidic residues" evidence="1">
    <location>
        <begin position="530"/>
        <end position="539"/>
    </location>
</feature>
<feature type="compositionally biased region" description="Polar residues" evidence="1">
    <location>
        <begin position="467"/>
        <end position="476"/>
    </location>
</feature>
<accession>A0AAN7H794</accession>
<feature type="compositionally biased region" description="Low complexity" evidence="1">
    <location>
        <begin position="377"/>
        <end position="388"/>
    </location>
</feature>
<dbReference type="Proteomes" id="UP001301958">
    <property type="component" value="Unassembled WGS sequence"/>
</dbReference>
<name>A0AAN7H794_9PEZI</name>
<protein>
    <submittedName>
        <fullName evidence="2">Uncharacterized protein</fullName>
    </submittedName>
</protein>
<feature type="region of interest" description="Disordered" evidence="1">
    <location>
        <begin position="647"/>
        <end position="697"/>
    </location>
</feature>
<feature type="compositionally biased region" description="Pro residues" evidence="1">
    <location>
        <begin position="313"/>
        <end position="323"/>
    </location>
</feature>
<sequence length="765" mass="87511">MPEDFTVIREAPPLHAGTPTGTRSFPPHPQAHANHSSPRIVVANPQFAGHHYHTRQSPTQPFSSPFLNQHAQPNIPVKISDIRRERPLTSDEAREILSEYCAYRFERFDEDNGYSSGSDRRKKPSWLTVMRTEVPEVLKHEIARTVRNLNKTSESASEKKRLLNPYQQRHIEKTLEELQNFDDDWYHIELVQIDDPVLRSKDRARERDRDHDKDRGRSRGTSRHAGRVETIYVVRRRQSSQRRHSRLREPKMVASDHASFTAYFKKSPRHDVDPLALLSKRDTESRAQFQPHPQPQYVHHTAIHPENAQYSRPIPPPPPPPPSNIQSVTAQVGVGPRATSPGFTGGRPHDQPRAHLPLQNQGQRRSQSPRPVPVPVSGPLIGQAQGKWPAPPPPPLQVKPPVGGAPLPGIMKKPKFREPSPRRSPQSPRDSTDESAHSDPFSYDDDDDDSSSQTSVESVHVPHHQQQRFASGSGQNFKERQPSIRDRRPSLHQHYPPPPPPVPQAPPVQVNLQQPQPDVHKILSSAYRAGRADEREEAREDAIIMAERIAAAAVSSSPPKSALPHQRVRSPLRRATLSPMHPPRSGVRHLVPVEILDRRRGSLDLQFDRRERRSSLDLSELERARLARRERQQLRFDDELVSLDESYYRGERTPSPSDVTSDSRDNHRRGSSGSSSERYYYISSSPTREERVVGGERRRYNDRDRYEETGREKEERLLRDRERDRYAGKANRARRDSGVDITFREEFLGASRPARRYQGYVGVRT</sequence>
<feature type="compositionally biased region" description="Pro residues" evidence="1">
    <location>
        <begin position="495"/>
        <end position="506"/>
    </location>
</feature>
<evidence type="ECO:0000256" key="1">
    <source>
        <dbReference type="SAM" id="MobiDB-lite"/>
    </source>
</evidence>
<feature type="region of interest" description="Disordered" evidence="1">
    <location>
        <begin position="308"/>
        <end position="539"/>
    </location>
</feature>
<feature type="region of interest" description="Disordered" evidence="1">
    <location>
        <begin position="201"/>
        <end position="225"/>
    </location>
</feature>
<dbReference type="AlphaFoldDB" id="A0AAN7H794"/>